<dbReference type="Proteomes" id="UP000253628">
    <property type="component" value="Unassembled WGS sequence"/>
</dbReference>
<comment type="caution">
    <text evidence="6">The sequence shown here is derived from an EMBL/GenBank/DDBJ whole genome shotgun (WGS) entry which is preliminary data.</text>
</comment>
<dbReference type="InterPro" id="IPR019546">
    <property type="entry name" value="TAT_signal_bac_arc"/>
</dbReference>
<dbReference type="GO" id="GO:0042597">
    <property type="term" value="C:periplasmic space"/>
    <property type="evidence" value="ECO:0007669"/>
    <property type="project" value="UniProtKB-SubCell"/>
</dbReference>
<evidence type="ECO:0000256" key="3">
    <source>
        <dbReference type="ARBA" id="ARBA00023002"/>
    </source>
</evidence>
<sequence length="129" mass="13855">MKRPLAPSLALPLLPRRRFVQGLAAGGVLLGLSPFARTAWAQSDDTRTGAPAVLTGTEFNLEIGETPVNFTGNPQMATTINGSLPGPTLRWREGDTVTIRVTNRLKEATSIHWHGILLPFQMDGVPGIS</sequence>
<dbReference type="PROSITE" id="PS51318">
    <property type="entry name" value="TAT"/>
    <property type="match status" value="1"/>
</dbReference>
<feature type="domain" description="Plastocyanin-like" evidence="5">
    <location>
        <begin position="63"/>
        <end position="128"/>
    </location>
</feature>
<evidence type="ECO:0000313" key="6">
    <source>
        <dbReference type="EMBL" id="RBP32667.1"/>
    </source>
</evidence>
<dbReference type="InterPro" id="IPR008972">
    <property type="entry name" value="Cupredoxin"/>
</dbReference>
<dbReference type="EMBL" id="QNRQ01000039">
    <property type="protein sequence ID" value="RBP32667.1"/>
    <property type="molecule type" value="Genomic_DNA"/>
</dbReference>
<feature type="non-terminal residue" evidence="6">
    <location>
        <position position="129"/>
    </location>
</feature>
<name>A0A366GWU8_9BURK</name>
<dbReference type="InterPro" id="IPR006311">
    <property type="entry name" value="TAT_signal"/>
</dbReference>
<evidence type="ECO:0000256" key="4">
    <source>
        <dbReference type="ARBA" id="ARBA00023008"/>
    </source>
</evidence>
<keyword evidence="3" id="KW-0560">Oxidoreductase</keyword>
<dbReference type="SUPFAM" id="SSF49503">
    <property type="entry name" value="Cupredoxins"/>
    <property type="match status" value="1"/>
</dbReference>
<keyword evidence="2" id="KW-0479">Metal-binding</keyword>
<evidence type="ECO:0000313" key="7">
    <source>
        <dbReference type="Proteomes" id="UP000253628"/>
    </source>
</evidence>
<dbReference type="PANTHER" id="PTHR11709">
    <property type="entry name" value="MULTI-COPPER OXIDASE"/>
    <property type="match status" value="1"/>
</dbReference>
<dbReference type="Pfam" id="PF07732">
    <property type="entry name" value="Cu-oxidase_3"/>
    <property type="match status" value="1"/>
</dbReference>
<dbReference type="OrthoDB" id="9757546at2"/>
<reference evidence="6 7" key="1">
    <citation type="submission" date="2018-06" db="EMBL/GenBank/DDBJ databases">
        <title>Genomic Encyclopedia of Type Strains, Phase IV (KMG-IV): sequencing the most valuable type-strain genomes for metagenomic binning, comparative biology and taxonomic classification.</title>
        <authorList>
            <person name="Goeker M."/>
        </authorList>
    </citation>
    <scope>NUCLEOTIDE SEQUENCE [LARGE SCALE GENOMIC DNA]</scope>
    <source>
        <strain evidence="6 7">DSM 25520</strain>
    </source>
</reference>
<dbReference type="InterPro" id="IPR011707">
    <property type="entry name" value="Cu-oxidase-like_N"/>
</dbReference>
<proteinExistence type="predicted"/>
<dbReference type="RefSeq" id="WP_147251676.1">
    <property type="nucleotide sequence ID" value="NZ_JACCEU010000050.1"/>
</dbReference>
<gene>
    <name evidence="6" type="ORF">DFR37_1391</name>
</gene>
<dbReference type="NCBIfam" id="TIGR01409">
    <property type="entry name" value="TAT_signal_seq"/>
    <property type="match status" value="1"/>
</dbReference>
<dbReference type="Gene3D" id="2.60.40.420">
    <property type="entry name" value="Cupredoxins - blue copper proteins"/>
    <property type="match status" value="1"/>
</dbReference>
<keyword evidence="7" id="KW-1185">Reference proteome</keyword>
<keyword evidence="4" id="KW-0186">Copper</keyword>
<evidence type="ECO:0000259" key="5">
    <source>
        <dbReference type="Pfam" id="PF07732"/>
    </source>
</evidence>
<dbReference type="InterPro" id="IPR045087">
    <property type="entry name" value="Cu-oxidase_fam"/>
</dbReference>
<protein>
    <submittedName>
        <fullName evidence="6">Secreted protein</fullName>
    </submittedName>
</protein>
<organism evidence="6 7">
    <name type="scientific">Eoetvoesiella caeni</name>
    <dbReference type="NCBI Taxonomy" id="645616"/>
    <lineage>
        <taxon>Bacteria</taxon>
        <taxon>Pseudomonadati</taxon>
        <taxon>Pseudomonadota</taxon>
        <taxon>Betaproteobacteria</taxon>
        <taxon>Burkholderiales</taxon>
        <taxon>Alcaligenaceae</taxon>
        <taxon>Eoetvoesiella</taxon>
    </lineage>
</organism>
<accession>A0A366GWU8</accession>
<dbReference type="GO" id="GO:0016491">
    <property type="term" value="F:oxidoreductase activity"/>
    <property type="evidence" value="ECO:0007669"/>
    <property type="project" value="UniProtKB-KW"/>
</dbReference>
<evidence type="ECO:0000256" key="2">
    <source>
        <dbReference type="ARBA" id="ARBA00022723"/>
    </source>
</evidence>
<dbReference type="AlphaFoldDB" id="A0A366GWU8"/>
<dbReference type="PANTHER" id="PTHR11709:SF394">
    <property type="entry name" value="FI03373P-RELATED"/>
    <property type="match status" value="1"/>
</dbReference>
<dbReference type="GO" id="GO:0005507">
    <property type="term" value="F:copper ion binding"/>
    <property type="evidence" value="ECO:0007669"/>
    <property type="project" value="InterPro"/>
</dbReference>
<comment type="subcellular location">
    <subcellularLocation>
        <location evidence="1">Periplasm</location>
    </subcellularLocation>
</comment>
<evidence type="ECO:0000256" key="1">
    <source>
        <dbReference type="ARBA" id="ARBA00004418"/>
    </source>
</evidence>